<dbReference type="SMART" id="SM00257">
    <property type="entry name" value="LysM"/>
    <property type="match status" value="2"/>
</dbReference>
<comment type="caution">
    <text evidence="15">The sequence shown here is derived from an EMBL/GenBank/DDBJ whole genome shotgun (WGS) entry which is preliminary data.</text>
</comment>
<keyword evidence="9 11" id="KW-0326">Glycosidase</keyword>
<keyword evidence="8" id="KW-0119">Carbohydrate metabolism</keyword>
<dbReference type="CDD" id="cd00118">
    <property type="entry name" value="LysM"/>
    <property type="match status" value="1"/>
</dbReference>
<dbReference type="SMART" id="SM00636">
    <property type="entry name" value="Glyco_18"/>
    <property type="match status" value="1"/>
</dbReference>
<reference evidence="15" key="1">
    <citation type="journal article" date="2020" name="Stud. Mycol.">
        <title>101 Dothideomycetes genomes: a test case for predicting lifestyles and emergence of pathogens.</title>
        <authorList>
            <person name="Haridas S."/>
            <person name="Albert R."/>
            <person name="Binder M."/>
            <person name="Bloem J."/>
            <person name="Labutti K."/>
            <person name="Salamov A."/>
            <person name="Andreopoulos B."/>
            <person name="Baker S."/>
            <person name="Barry K."/>
            <person name="Bills G."/>
            <person name="Bluhm B."/>
            <person name="Cannon C."/>
            <person name="Castanera R."/>
            <person name="Culley D."/>
            <person name="Daum C."/>
            <person name="Ezra D."/>
            <person name="Gonzalez J."/>
            <person name="Henrissat B."/>
            <person name="Kuo A."/>
            <person name="Liang C."/>
            <person name="Lipzen A."/>
            <person name="Lutzoni F."/>
            <person name="Magnuson J."/>
            <person name="Mondo S."/>
            <person name="Nolan M."/>
            <person name="Ohm R."/>
            <person name="Pangilinan J."/>
            <person name="Park H.-J."/>
            <person name="Ramirez L."/>
            <person name="Alfaro M."/>
            <person name="Sun H."/>
            <person name="Tritt A."/>
            <person name="Yoshinaga Y."/>
            <person name="Zwiers L.-H."/>
            <person name="Turgeon B."/>
            <person name="Goodwin S."/>
            <person name="Spatafora J."/>
            <person name="Crous P."/>
            <person name="Grigoriev I."/>
        </authorList>
    </citation>
    <scope>NUCLEOTIDE SEQUENCE</scope>
    <source>
        <strain evidence="15">CBS 130266</strain>
    </source>
</reference>
<dbReference type="PROSITE" id="PS51910">
    <property type="entry name" value="GH18_2"/>
    <property type="match status" value="1"/>
</dbReference>
<dbReference type="InterPro" id="IPR001579">
    <property type="entry name" value="Glyco_hydro_18_chit_AS"/>
</dbReference>
<dbReference type="InterPro" id="IPR011583">
    <property type="entry name" value="Chitinase_II/V-like_cat"/>
</dbReference>
<dbReference type="Gene3D" id="3.10.50.10">
    <property type="match status" value="1"/>
</dbReference>
<comment type="similarity">
    <text evidence="2">Belongs to the glycosyl hydrolase 18 family. Chitinase class V subfamily.</text>
</comment>
<proteinExistence type="inferred from homology"/>
<dbReference type="EMBL" id="MU007096">
    <property type="protein sequence ID" value="KAF2421787.1"/>
    <property type="molecule type" value="Genomic_DNA"/>
</dbReference>
<evidence type="ECO:0000313" key="16">
    <source>
        <dbReference type="Proteomes" id="UP000800235"/>
    </source>
</evidence>
<dbReference type="Gene3D" id="3.10.350.10">
    <property type="entry name" value="LysM domain"/>
    <property type="match status" value="2"/>
</dbReference>
<sequence length="1551" mass="170173">MYLFARHSVNPFLPIIIIWGTAIQALNLSSSIIVPNSDGETTIRVDEANVFDPNLYDCPQACSDYVNINAWTPYQSAARLRRCREPMLLQFSIESKLDDPLASVFIRACSINQYESNPSNFTTSVDKQQPVKASSEASAKTSSACVVATGNDTVLLQIDKRHEKGEFSNEVNGLLEGMQDFFRSSPDCEDTIIFAYRRGIIVGSFKGNGLGARTGDTVLGALHTNLRAEHSVATRITAQLCKSGDSSDRILGVSINTSGDIAFVQKRVQDWRAGRCIFEDDLQQSRTSHTIEINRAESDGANIVQEMSSNAVPLNGTTINRIASEKSTTCRYIQVEAGDGCAKLVTRCSISVNDFYKFNPKANLCSTLFPGDYICCSSGDAYSPPPKPKPATPKPNSDGICATHLIQAGDTCDDLSKKYGVTVAELENWNKGKTWAWSECKDLLVGYNLCISDGDVALPPPQKGSACGPVVPGTKRPSGKSVDLTKLNPCPLKACCSNWGFCGVFPDHCEIHSLPGGGPGSKPKNKQNTCVSNCGSDIKENSGPPTTFQRIGYYESYNLDRQCLWLQAKNANTDGTYTHIHWGFAGINPNTYGVIINDTHQQWSDFKSLPDVKRILSFGGWAYSTEPATFNIIRQAIIRNGDTFVKNLAQFVKDEGIDGIDMDWEYPGAPDIMVNGKPIGEQGDGFAYLSFLSKLKEALGPDKSVSIAAPASYWYLKAFPIKAISETIDYIVYMTYDLHGQWDYGNKNSFEACDSGKCVRSHVNLTETRNALSMITKAGVPNNKIFVGESSYGRSFHLAKSSCWGPLCDFTGSRERSDANPGRCTNTGGYIAYAEIVEILKGGDGVLSFHDTGSNSDVLVYKGDYVSYMTPTTKDTRREDWRKLNFAGTIDWAVDLQSFGSDDSNNALDRPRSGNGCRSGRDDTIDTGDLCEFSCHFGFCPETLCTCRSTGRIRDLPPEKNVDNVIAWNDADVDTNRLCKFACKYGFCPDDVCTIIEIPEPEPAVFDEDYAYNSTEIRRRNWERCIVYKDPQYRDLSVQQCKEVCKPEVDAAIAEGRTTNYGCIGFYPLEKAIPWTEFQASRYGLVANGQCVCDNWLMNEIVDTFIEALPAISQIGCYILMSSFKFVLDLGANFIPGAGKALDAGLDIDMMTVAAQLAKHAYPEEEDPEGAFSWWLKPCGGTSLVPDDIKRVFDILGAVGSGVSSLKKTKVKKGSGKKGDKGNPKESDRTKPKEREDDCARAPSKGNSISKDLNVMMPCVRKTKPKCRIPPGKASQRVGPAKNTFRVRSCVNDLTITNEMIATSAAYAANAQPTQVVAHCKGTWGQACYHYSSAIRVNPQWATLTCPQEAATIKYRWTGVATKVWTEQHRGDGWIDEDLTSECDRDEYPPAYLLNSGSQAWINGGQNSKGQLIRFLPNKQNRGAGAMWKGVCLKAPLEGLSDSEFNNRASRAQNQHVLAAQPKLQKGQVVGELKQTQVEIIVNSRPEFTIGSWGQPVVAMDGLRDNPCWPSAKAAGDPGIALLTFDPFYGQMGGKPPYEYAAKYVKGKNGS</sequence>
<dbReference type="PANTHER" id="PTHR47700:SF2">
    <property type="entry name" value="CHITINASE"/>
    <property type="match status" value="1"/>
</dbReference>
<evidence type="ECO:0000256" key="2">
    <source>
        <dbReference type="ARBA" id="ARBA00008682"/>
    </source>
</evidence>
<dbReference type="InterPro" id="IPR018392">
    <property type="entry name" value="LysM"/>
</dbReference>
<keyword evidence="16" id="KW-1185">Reference proteome</keyword>
<dbReference type="SUPFAM" id="SSF57016">
    <property type="entry name" value="Plant lectins/antimicrobial peptides"/>
    <property type="match status" value="1"/>
</dbReference>
<accession>A0A9P4NHU7</accession>
<evidence type="ECO:0000256" key="6">
    <source>
        <dbReference type="ARBA" id="ARBA00023024"/>
    </source>
</evidence>
<comment type="catalytic activity">
    <reaction evidence="1">
        <text>Random endo-hydrolysis of N-acetyl-beta-D-glucosaminide (1-&gt;4)-beta-linkages in chitin and chitodextrins.</text>
        <dbReference type="EC" id="3.2.1.14"/>
    </reaction>
</comment>
<keyword evidence="6" id="KW-0146">Chitin degradation</keyword>
<evidence type="ECO:0000256" key="3">
    <source>
        <dbReference type="ARBA" id="ARBA00012729"/>
    </source>
</evidence>
<dbReference type="CDD" id="cd00035">
    <property type="entry name" value="ChtBD1"/>
    <property type="match status" value="1"/>
</dbReference>
<dbReference type="PROSITE" id="PS01095">
    <property type="entry name" value="GH18_1"/>
    <property type="match status" value="1"/>
</dbReference>
<feature type="domain" description="GH18" evidence="14">
    <location>
        <begin position="548"/>
        <end position="915"/>
    </location>
</feature>
<keyword evidence="7" id="KW-0843">Virulence</keyword>
<dbReference type="EC" id="3.2.1.14" evidence="3"/>
<dbReference type="InterPro" id="IPR017853">
    <property type="entry name" value="GH"/>
</dbReference>
<evidence type="ECO:0000256" key="7">
    <source>
        <dbReference type="ARBA" id="ARBA00023026"/>
    </source>
</evidence>
<evidence type="ECO:0000256" key="5">
    <source>
        <dbReference type="ARBA" id="ARBA00022801"/>
    </source>
</evidence>
<dbReference type="InterPro" id="IPR036779">
    <property type="entry name" value="LysM_dom_sf"/>
</dbReference>
<evidence type="ECO:0000256" key="1">
    <source>
        <dbReference type="ARBA" id="ARBA00000822"/>
    </source>
</evidence>
<dbReference type="InterPro" id="IPR029070">
    <property type="entry name" value="Chitinase_insertion_sf"/>
</dbReference>
<gene>
    <name evidence="15" type="ORF">EJ08DRAFT_726502</name>
</gene>
<dbReference type="Proteomes" id="UP000800235">
    <property type="component" value="Unassembled WGS sequence"/>
</dbReference>
<dbReference type="Pfam" id="PF01476">
    <property type="entry name" value="LysM"/>
    <property type="match status" value="1"/>
</dbReference>
<dbReference type="Gene3D" id="3.30.60.10">
    <property type="entry name" value="Endochitinase-like"/>
    <property type="match status" value="1"/>
</dbReference>
<evidence type="ECO:0000256" key="10">
    <source>
        <dbReference type="ARBA" id="ARBA00023326"/>
    </source>
</evidence>
<dbReference type="GO" id="GO:0008843">
    <property type="term" value="F:endochitinase activity"/>
    <property type="evidence" value="ECO:0007669"/>
    <property type="project" value="UniProtKB-EC"/>
</dbReference>
<keyword evidence="5 11" id="KW-0378">Hydrolase</keyword>
<dbReference type="GO" id="GO:0000272">
    <property type="term" value="P:polysaccharide catabolic process"/>
    <property type="evidence" value="ECO:0007669"/>
    <property type="project" value="UniProtKB-KW"/>
</dbReference>
<dbReference type="SUPFAM" id="SSF51445">
    <property type="entry name" value="(Trans)glycosidases"/>
    <property type="match status" value="1"/>
</dbReference>
<dbReference type="SUPFAM" id="SSF54106">
    <property type="entry name" value="LysM domain"/>
    <property type="match status" value="2"/>
</dbReference>
<evidence type="ECO:0000259" key="14">
    <source>
        <dbReference type="PROSITE" id="PS51910"/>
    </source>
</evidence>
<dbReference type="GO" id="GO:0008061">
    <property type="term" value="F:chitin binding"/>
    <property type="evidence" value="ECO:0007669"/>
    <property type="project" value="UniProtKB-KW"/>
</dbReference>
<dbReference type="InterPro" id="IPR036861">
    <property type="entry name" value="Endochitinase-like_sf"/>
</dbReference>
<feature type="domain" description="LysM" evidence="13">
    <location>
        <begin position="331"/>
        <end position="376"/>
    </location>
</feature>
<dbReference type="InterPro" id="IPR001223">
    <property type="entry name" value="Glyco_hydro18_cat"/>
</dbReference>
<feature type="domain" description="LysM" evidence="13">
    <location>
        <begin position="402"/>
        <end position="451"/>
    </location>
</feature>
<evidence type="ECO:0000256" key="9">
    <source>
        <dbReference type="ARBA" id="ARBA00023295"/>
    </source>
</evidence>
<evidence type="ECO:0000256" key="4">
    <source>
        <dbReference type="ARBA" id="ARBA00022669"/>
    </source>
</evidence>
<evidence type="ECO:0000256" key="11">
    <source>
        <dbReference type="RuleBase" id="RU000489"/>
    </source>
</evidence>
<protein>
    <recommendedName>
        <fullName evidence="3">chitinase</fullName>
        <ecNumber evidence="3">3.2.1.14</ecNumber>
    </recommendedName>
</protein>
<organism evidence="15 16">
    <name type="scientific">Tothia fuscella</name>
    <dbReference type="NCBI Taxonomy" id="1048955"/>
    <lineage>
        <taxon>Eukaryota</taxon>
        <taxon>Fungi</taxon>
        <taxon>Dikarya</taxon>
        <taxon>Ascomycota</taxon>
        <taxon>Pezizomycotina</taxon>
        <taxon>Dothideomycetes</taxon>
        <taxon>Pleosporomycetidae</taxon>
        <taxon>Venturiales</taxon>
        <taxon>Cylindrosympodiaceae</taxon>
        <taxon>Tothia</taxon>
    </lineage>
</organism>
<dbReference type="Pfam" id="PF00187">
    <property type="entry name" value="Chitin_bind_1"/>
    <property type="match status" value="1"/>
</dbReference>
<keyword evidence="4" id="KW-0147">Chitin-binding</keyword>
<dbReference type="SUPFAM" id="SSF54556">
    <property type="entry name" value="Chitinase insertion domain"/>
    <property type="match status" value="1"/>
</dbReference>
<evidence type="ECO:0000259" key="13">
    <source>
        <dbReference type="PROSITE" id="PS51782"/>
    </source>
</evidence>
<dbReference type="CDD" id="cd02878">
    <property type="entry name" value="GH18_zymocin_alpha"/>
    <property type="match status" value="1"/>
</dbReference>
<dbReference type="GO" id="GO:0006032">
    <property type="term" value="P:chitin catabolic process"/>
    <property type="evidence" value="ECO:0007669"/>
    <property type="project" value="UniProtKB-KW"/>
</dbReference>
<name>A0A9P4NHU7_9PEZI</name>
<dbReference type="Gene3D" id="3.20.20.80">
    <property type="entry name" value="Glycosidases"/>
    <property type="match status" value="1"/>
</dbReference>
<feature type="region of interest" description="Disordered" evidence="12">
    <location>
        <begin position="1209"/>
        <end position="1251"/>
    </location>
</feature>
<dbReference type="Pfam" id="PF00704">
    <property type="entry name" value="Glyco_hydro_18"/>
    <property type="match status" value="1"/>
</dbReference>
<dbReference type="InterPro" id="IPR001002">
    <property type="entry name" value="Chitin-bd_1"/>
</dbReference>
<dbReference type="OrthoDB" id="73875at2759"/>
<evidence type="ECO:0000256" key="12">
    <source>
        <dbReference type="SAM" id="MobiDB-lite"/>
    </source>
</evidence>
<evidence type="ECO:0000256" key="8">
    <source>
        <dbReference type="ARBA" id="ARBA00023277"/>
    </source>
</evidence>
<keyword evidence="10" id="KW-0624">Polysaccharide degradation</keyword>
<dbReference type="PANTHER" id="PTHR47700">
    <property type="entry name" value="V CHITINASE, PUTATIVE (AFU_ORTHOLOGUE AFUA_6G13720)-RELATED"/>
    <property type="match status" value="1"/>
</dbReference>
<dbReference type="InterPro" id="IPR053214">
    <property type="entry name" value="LysM12-like"/>
</dbReference>
<evidence type="ECO:0000313" key="15">
    <source>
        <dbReference type="EMBL" id="KAF2421787.1"/>
    </source>
</evidence>
<dbReference type="PROSITE" id="PS51782">
    <property type="entry name" value="LYSM"/>
    <property type="match status" value="2"/>
</dbReference>
<feature type="compositionally biased region" description="Basic and acidic residues" evidence="12">
    <location>
        <begin position="1217"/>
        <end position="1240"/>
    </location>
</feature>